<reference evidence="2" key="1">
    <citation type="submission" date="2022-11" db="UniProtKB">
        <authorList>
            <consortium name="WormBaseParasite"/>
        </authorList>
    </citation>
    <scope>IDENTIFICATION</scope>
</reference>
<proteinExistence type="predicted"/>
<evidence type="ECO:0000313" key="1">
    <source>
        <dbReference type="Proteomes" id="UP000887579"/>
    </source>
</evidence>
<accession>A0AC34GRC8</accession>
<sequence length="376" mass="42217">MNFLAKHFFDYQSFVNLPYKAVQLHKPPPSQAGVDPSVGWAPKSMHTSGKNQSAPPARANRNNHEVRPGGHRHGRPSKLEFREWGDRHGELKGEKNIGLKDAWMASLDGEFKHFHEVEDESSMYTELIPRFSGQEETNFQILVILTYAPHVEFLTVTIKKLRGFGARDETFIKLQCFDGISLAEERQTIIKKLDGIPPEIPLAAAAAHIGNHLNPNPAAAAAAVPGIMANNVGNHVGHHHQHHQNQNQQQRNRVQDPGFRLRRRENRRTPLDEEISESFLFHASPHRLANLYVVIQMFDGPDGSHAILGKCIIGLSGSSSRGIFHWRQMIRKHGTPVCMWHKLTKPIPKNHPISSPPPPSLIEEHPADPQPDPSTN</sequence>
<dbReference type="Proteomes" id="UP000887579">
    <property type="component" value="Unplaced"/>
</dbReference>
<dbReference type="WBParaSite" id="ES5_v2.g7120.t1">
    <property type="protein sequence ID" value="ES5_v2.g7120.t1"/>
    <property type="gene ID" value="ES5_v2.g7120"/>
</dbReference>
<evidence type="ECO:0000313" key="2">
    <source>
        <dbReference type="WBParaSite" id="ES5_v2.g7120.t1"/>
    </source>
</evidence>
<protein>
    <submittedName>
        <fullName evidence="2">Uncharacterized protein</fullName>
    </submittedName>
</protein>
<name>A0AC34GRC8_9BILA</name>
<organism evidence="1 2">
    <name type="scientific">Panagrolaimus sp. ES5</name>
    <dbReference type="NCBI Taxonomy" id="591445"/>
    <lineage>
        <taxon>Eukaryota</taxon>
        <taxon>Metazoa</taxon>
        <taxon>Ecdysozoa</taxon>
        <taxon>Nematoda</taxon>
        <taxon>Chromadorea</taxon>
        <taxon>Rhabditida</taxon>
        <taxon>Tylenchina</taxon>
        <taxon>Panagrolaimomorpha</taxon>
        <taxon>Panagrolaimoidea</taxon>
        <taxon>Panagrolaimidae</taxon>
        <taxon>Panagrolaimus</taxon>
    </lineage>
</organism>